<feature type="compositionally biased region" description="Basic and acidic residues" evidence="1">
    <location>
        <begin position="74"/>
        <end position="86"/>
    </location>
</feature>
<dbReference type="EMBL" id="FRCP01000005">
    <property type="protein sequence ID" value="SHM00140.1"/>
    <property type="molecule type" value="Genomic_DNA"/>
</dbReference>
<keyword evidence="5" id="KW-1185">Reference proteome</keyword>
<evidence type="ECO:0000313" key="5">
    <source>
        <dbReference type="Proteomes" id="UP000184038"/>
    </source>
</evidence>
<reference evidence="4 5" key="1">
    <citation type="submission" date="2016-11" db="EMBL/GenBank/DDBJ databases">
        <authorList>
            <person name="Jaros S."/>
            <person name="Januszkiewicz K."/>
            <person name="Wedrychowicz H."/>
        </authorList>
    </citation>
    <scope>NUCLEOTIDE SEQUENCE [LARGE SCALE GENOMIC DNA]</scope>
    <source>
        <strain evidence="4 5">DSM 15930</strain>
    </source>
</reference>
<feature type="domain" description="DUF1980" evidence="3">
    <location>
        <begin position="108"/>
        <end position="236"/>
    </location>
</feature>
<evidence type="ECO:0000259" key="3">
    <source>
        <dbReference type="Pfam" id="PF21537"/>
    </source>
</evidence>
<organism evidence="4 5">
    <name type="scientific">Anaerosporobacter mobilis DSM 15930</name>
    <dbReference type="NCBI Taxonomy" id="1120996"/>
    <lineage>
        <taxon>Bacteria</taxon>
        <taxon>Bacillati</taxon>
        <taxon>Bacillota</taxon>
        <taxon>Clostridia</taxon>
        <taxon>Lachnospirales</taxon>
        <taxon>Lachnospiraceae</taxon>
        <taxon>Anaerosporobacter</taxon>
    </lineage>
</organism>
<evidence type="ECO:0000256" key="1">
    <source>
        <dbReference type="SAM" id="MobiDB-lite"/>
    </source>
</evidence>
<dbReference type="RefSeq" id="WP_139241682.1">
    <property type="nucleotide sequence ID" value="NZ_FRCP01000005.1"/>
</dbReference>
<name>A0A1M7F820_9FIRM</name>
<dbReference type="InterPro" id="IPR048447">
    <property type="entry name" value="DUF1980_C"/>
</dbReference>
<accession>A0A1M7F820</accession>
<feature type="region of interest" description="Disordered" evidence="1">
    <location>
        <begin position="65"/>
        <end position="98"/>
    </location>
</feature>
<dbReference type="STRING" id="1120996.SAMN02746066_00467"/>
<dbReference type="PROSITE" id="PS51257">
    <property type="entry name" value="PROKAR_LIPOPROTEIN"/>
    <property type="match status" value="1"/>
</dbReference>
<feature type="region of interest" description="Disordered" evidence="1">
    <location>
        <begin position="24"/>
        <end position="50"/>
    </location>
</feature>
<feature type="chain" id="PRO_5038807529" description="DUF1980 domain-containing protein" evidence="2">
    <location>
        <begin position="27"/>
        <end position="243"/>
    </location>
</feature>
<evidence type="ECO:0000313" key="4">
    <source>
        <dbReference type="EMBL" id="SHM00140.1"/>
    </source>
</evidence>
<sequence length="243" mass="27692">MSKNKAFMLVCLFVLVLTLSGCKNQSQGKGAHSKTSIWNNDKGNQSLTKNDVNQADGTLYEEQEENSDAYYNEESNKENPQEEGAKENVPSTDLTYEPKYDNAVTKNKSIYDCDIKADQESFNGEVDIVVGDTMYSTQINDWYMNFEQYEGKVVEIEGYYINDFAPYDFIGRYGPDCPYCQGGYVSFEFVTNEDLSSFVSVKDWIKVTGVLREGFDKEFGPFYYIEVLQLEKMSKVGKDTVTN</sequence>
<proteinExistence type="predicted"/>
<keyword evidence="2" id="KW-0732">Signal</keyword>
<dbReference type="OrthoDB" id="1778827at2"/>
<dbReference type="AlphaFoldDB" id="A0A1M7F820"/>
<gene>
    <name evidence="4" type="ORF">SAMN02746066_00467</name>
</gene>
<evidence type="ECO:0000256" key="2">
    <source>
        <dbReference type="SAM" id="SignalP"/>
    </source>
</evidence>
<feature type="signal peptide" evidence="2">
    <location>
        <begin position="1"/>
        <end position="26"/>
    </location>
</feature>
<dbReference type="Pfam" id="PF21537">
    <property type="entry name" value="DUF1980_C"/>
    <property type="match status" value="1"/>
</dbReference>
<dbReference type="Proteomes" id="UP000184038">
    <property type="component" value="Unassembled WGS sequence"/>
</dbReference>
<protein>
    <recommendedName>
        <fullName evidence="3">DUF1980 domain-containing protein</fullName>
    </recommendedName>
</protein>